<dbReference type="CDD" id="cd03443">
    <property type="entry name" value="PaaI_thioesterase"/>
    <property type="match status" value="1"/>
</dbReference>
<feature type="domain" description="Thioesterase" evidence="2">
    <location>
        <begin position="59"/>
        <end position="130"/>
    </location>
</feature>
<accession>A0A2P2EAH5</accession>
<comment type="caution">
    <text evidence="3">The sequence shown here is derived from an EMBL/GenBank/DDBJ whole genome shotgun (WGS) entry which is preliminary data.</text>
</comment>
<dbReference type="Gene3D" id="3.10.129.10">
    <property type="entry name" value="Hotdog Thioesterase"/>
    <property type="match status" value="1"/>
</dbReference>
<evidence type="ECO:0000256" key="1">
    <source>
        <dbReference type="ARBA" id="ARBA00022801"/>
    </source>
</evidence>
<keyword evidence="1" id="KW-0378">Hydrolase</keyword>
<dbReference type="PANTHER" id="PTHR43240:SF3">
    <property type="entry name" value="THIOESTERASE DOMAIN-CONTAINING PROTEIN"/>
    <property type="match status" value="1"/>
</dbReference>
<keyword evidence="4" id="KW-1185">Reference proteome</keyword>
<dbReference type="InterPro" id="IPR003736">
    <property type="entry name" value="PAAI_dom"/>
</dbReference>
<dbReference type="InterPro" id="IPR029069">
    <property type="entry name" value="HotDog_dom_sf"/>
</dbReference>
<dbReference type="AlphaFoldDB" id="A0A2P2EAH5"/>
<evidence type="ECO:0000313" key="4">
    <source>
        <dbReference type="Proteomes" id="UP000245086"/>
    </source>
</evidence>
<dbReference type="Proteomes" id="UP000245086">
    <property type="component" value="Unassembled WGS sequence"/>
</dbReference>
<name>A0A2P2EAH5_9PROT</name>
<dbReference type="EMBL" id="BFBR01000005">
    <property type="protein sequence ID" value="GBF58060.1"/>
    <property type="molecule type" value="Genomic_DNA"/>
</dbReference>
<evidence type="ECO:0000313" key="3">
    <source>
        <dbReference type="EMBL" id="GBF58060.1"/>
    </source>
</evidence>
<protein>
    <recommendedName>
        <fullName evidence="2">Thioesterase domain-containing protein</fullName>
    </recommendedName>
</protein>
<gene>
    <name evidence="3" type="ORF">PbB2_01731</name>
</gene>
<dbReference type="PANTHER" id="PTHR43240">
    <property type="entry name" value="1,4-DIHYDROXY-2-NAPHTHOYL-COA THIOESTERASE 1"/>
    <property type="match status" value="1"/>
</dbReference>
<dbReference type="GO" id="GO:0016289">
    <property type="term" value="F:acyl-CoA hydrolase activity"/>
    <property type="evidence" value="ECO:0007669"/>
    <property type="project" value="UniProtKB-ARBA"/>
</dbReference>
<sequence>MSETSAPPTRVDLAELSAMFEAVPYAKFLGVRLELKGDELTAILPYKDELIGNPMLPALHGGVVGALMELTAVAQIFLAQGGKKVPKVIDISIDYLRSGRPVDTYARAHVTKLGRRIANVRVEAWQFDRADPIAALHGHFLIKSDEGAV</sequence>
<evidence type="ECO:0000259" key="2">
    <source>
        <dbReference type="Pfam" id="PF03061"/>
    </source>
</evidence>
<dbReference type="Pfam" id="PF03061">
    <property type="entry name" value="4HBT"/>
    <property type="match status" value="1"/>
</dbReference>
<reference evidence="3 4" key="1">
    <citation type="journal article" date="2018" name="Genome Announc.">
        <title>Draft Genome Sequence of "Candidatus Phycosocius bacilliformis," an Alphaproteobacterial Ectosymbiont of the Hydrocarbon-Producing Green Alga Botryococcus braunii.</title>
        <authorList>
            <person name="Tanabe Y."/>
            <person name="Yamaguchi H."/>
            <person name="Watanabe M.M."/>
        </authorList>
    </citation>
    <scope>NUCLEOTIDE SEQUENCE [LARGE SCALE GENOMIC DNA]</scope>
    <source>
        <strain evidence="3 4">BOTRYCO-2</strain>
    </source>
</reference>
<dbReference type="OrthoDB" id="9813158at2"/>
<organism evidence="3 4">
    <name type="scientific">Candidatus Phycosocius bacilliformis</name>
    <dbReference type="NCBI Taxonomy" id="1445552"/>
    <lineage>
        <taxon>Bacteria</taxon>
        <taxon>Pseudomonadati</taxon>
        <taxon>Pseudomonadota</taxon>
        <taxon>Alphaproteobacteria</taxon>
        <taxon>Caulobacterales</taxon>
        <taxon>Caulobacterales incertae sedis</taxon>
        <taxon>Candidatus Phycosocius</taxon>
    </lineage>
</organism>
<dbReference type="InterPro" id="IPR006683">
    <property type="entry name" value="Thioestr_dom"/>
</dbReference>
<dbReference type="RefSeq" id="WP_108984935.1">
    <property type="nucleotide sequence ID" value="NZ_BFBR01000005.1"/>
</dbReference>
<proteinExistence type="predicted"/>
<dbReference type="NCBIfam" id="TIGR00369">
    <property type="entry name" value="unchar_dom_1"/>
    <property type="match status" value="1"/>
</dbReference>
<dbReference type="SUPFAM" id="SSF54637">
    <property type="entry name" value="Thioesterase/thiol ester dehydrase-isomerase"/>
    <property type="match status" value="1"/>
</dbReference>